<dbReference type="EMBL" id="BAAAZK010000010">
    <property type="protein sequence ID" value="GAA4186580.1"/>
    <property type="molecule type" value="Genomic_DNA"/>
</dbReference>
<organism evidence="1 2">
    <name type="scientific">Sphingobacterium ginsenosidimutans</name>
    <dbReference type="NCBI Taxonomy" id="687845"/>
    <lineage>
        <taxon>Bacteria</taxon>
        <taxon>Pseudomonadati</taxon>
        <taxon>Bacteroidota</taxon>
        <taxon>Sphingobacteriia</taxon>
        <taxon>Sphingobacteriales</taxon>
        <taxon>Sphingobacteriaceae</taxon>
        <taxon>Sphingobacterium</taxon>
    </lineage>
</organism>
<proteinExistence type="predicted"/>
<evidence type="ECO:0000313" key="1">
    <source>
        <dbReference type="EMBL" id="GAA4186580.1"/>
    </source>
</evidence>
<dbReference type="RefSeq" id="WP_346089105.1">
    <property type="nucleotide sequence ID" value="NZ_BAAAZK010000010.1"/>
</dbReference>
<accession>A0ABP8AMU1</accession>
<sequence>MKKISTIECNNFTYHLTEEVSMYLYSWLNNYLMKNKVKGSGKGLFIADDNLNKLIEEVRSSLQILLKSGYEEPALGEIQKYSTRYEKILLDNIVYKVNYRMSSFGHSAYLINCILNDLIVSASDKLSVKLY</sequence>
<reference evidence="2" key="1">
    <citation type="journal article" date="2019" name="Int. J. Syst. Evol. Microbiol.">
        <title>The Global Catalogue of Microorganisms (GCM) 10K type strain sequencing project: providing services to taxonomists for standard genome sequencing and annotation.</title>
        <authorList>
            <consortium name="The Broad Institute Genomics Platform"/>
            <consortium name="The Broad Institute Genome Sequencing Center for Infectious Disease"/>
            <person name="Wu L."/>
            <person name="Ma J."/>
        </authorList>
    </citation>
    <scope>NUCLEOTIDE SEQUENCE [LARGE SCALE GENOMIC DNA]</scope>
    <source>
        <strain evidence="2">JCM 16722</strain>
    </source>
</reference>
<protein>
    <submittedName>
        <fullName evidence="1">Uncharacterized protein</fullName>
    </submittedName>
</protein>
<dbReference type="Proteomes" id="UP001500167">
    <property type="component" value="Unassembled WGS sequence"/>
</dbReference>
<keyword evidence="2" id="KW-1185">Reference proteome</keyword>
<name>A0ABP8AMU1_9SPHI</name>
<gene>
    <name evidence="1" type="ORF">GCM10022218_50160</name>
</gene>
<comment type="caution">
    <text evidence="1">The sequence shown here is derived from an EMBL/GenBank/DDBJ whole genome shotgun (WGS) entry which is preliminary data.</text>
</comment>
<evidence type="ECO:0000313" key="2">
    <source>
        <dbReference type="Proteomes" id="UP001500167"/>
    </source>
</evidence>